<evidence type="ECO:0000256" key="5">
    <source>
        <dbReference type="ARBA" id="ARBA00022692"/>
    </source>
</evidence>
<dbReference type="Proteomes" id="UP000760860">
    <property type="component" value="Unassembled WGS sequence"/>
</dbReference>
<feature type="region of interest" description="Disordered" evidence="14">
    <location>
        <begin position="72"/>
        <end position="91"/>
    </location>
</feature>
<dbReference type="InterPro" id="IPR033122">
    <property type="entry name" value="LETM1-like_RBD"/>
</dbReference>
<dbReference type="PROSITE" id="PS50222">
    <property type="entry name" value="EF_HAND_2"/>
    <property type="match status" value="2"/>
</dbReference>
<dbReference type="GO" id="GO:0015297">
    <property type="term" value="F:antiporter activity"/>
    <property type="evidence" value="ECO:0007669"/>
    <property type="project" value="UniProtKB-KW"/>
</dbReference>
<feature type="region of interest" description="Disordered" evidence="14">
    <location>
        <begin position="522"/>
        <end position="546"/>
    </location>
</feature>
<dbReference type="Pfam" id="PF07766">
    <property type="entry name" value="LETM1_RBD"/>
    <property type="match status" value="1"/>
</dbReference>
<dbReference type="Gene3D" id="1.10.238.10">
    <property type="entry name" value="EF-hand"/>
    <property type="match status" value="1"/>
</dbReference>
<protein>
    <recommendedName>
        <fullName evidence="3">Mitochondrial proton/calcium exchanger protein</fullName>
    </recommendedName>
    <alternativeName>
        <fullName evidence="11">Leucine zipper-EF-hand-containing transmembrane protein 1</fullName>
    </alternativeName>
</protein>
<evidence type="ECO:0000313" key="19">
    <source>
        <dbReference type="Proteomes" id="UP000760860"/>
    </source>
</evidence>
<dbReference type="InterPro" id="IPR011992">
    <property type="entry name" value="EF-hand-dom_pair"/>
</dbReference>
<evidence type="ECO:0000256" key="7">
    <source>
        <dbReference type="ARBA" id="ARBA00022837"/>
    </source>
</evidence>
<reference evidence="18" key="1">
    <citation type="submission" date="2018-05" db="EMBL/GenBank/DDBJ databases">
        <title>Effector identification in a new, highly contiguous assembly of the strawberry crown rot pathogen Phytophthora cactorum.</title>
        <authorList>
            <person name="Armitage A.D."/>
            <person name="Nellist C.F."/>
            <person name="Bates H."/>
            <person name="Vickerstaff R.J."/>
            <person name="Harrison R.J."/>
        </authorList>
    </citation>
    <scope>NUCLEOTIDE SEQUENCE</scope>
    <source>
        <strain evidence="18">P421</strain>
    </source>
</reference>
<dbReference type="PROSITE" id="PS51758">
    <property type="entry name" value="LETM1_RBD"/>
    <property type="match status" value="1"/>
</dbReference>
<evidence type="ECO:0000256" key="12">
    <source>
        <dbReference type="PROSITE-ProRule" id="PRU01094"/>
    </source>
</evidence>
<organism evidence="18 19">
    <name type="scientific">Phytophthora cactorum</name>
    <dbReference type="NCBI Taxonomy" id="29920"/>
    <lineage>
        <taxon>Eukaryota</taxon>
        <taxon>Sar</taxon>
        <taxon>Stramenopiles</taxon>
        <taxon>Oomycota</taxon>
        <taxon>Peronosporomycetes</taxon>
        <taxon>Peronosporales</taxon>
        <taxon>Peronosporaceae</taxon>
        <taxon>Phytophthora</taxon>
    </lineage>
</organism>
<dbReference type="InterPro" id="IPR044202">
    <property type="entry name" value="LETM1/MDM38-like"/>
</dbReference>
<dbReference type="InterPro" id="IPR018247">
    <property type="entry name" value="EF_Hand_1_Ca_BS"/>
</dbReference>
<evidence type="ECO:0000256" key="13">
    <source>
        <dbReference type="SAM" id="Coils"/>
    </source>
</evidence>
<dbReference type="VEuPathDB" id="FungiDB:PC110_g874"/>
<keyword evidence="10 15" id="KW-0472">Membrane</keyword>
<evidence type="ECO:0000259" key="16">
    <source>
        <dbReference type="PROSITE" id="PS50222"/>
    </source>
</evidence>
<keyword evidence="7" id="KW-0106">Calcium</keyword>
<gene>
    <name evidence="18" type="ORF">PC129_g19267</name>
</gene>
<evidence type="ECO:0000313" key="18">
    <source>
        <dbReference type="EMBL" id="KAG3209723.1"/>
    </source>
</evidence>
<keyword evidence="9 12" id="KW-0496">Mitochondrion</keyword>
<feature type="coiled-coil region" evidence="13">
    <location>
        <begin position="650"/>
        <end position="677"/>
    </location>
</feature>
<dbReference type="GO" id="GO:0005743">
    <property type="term" value="C:mitochondrial inner membrane"/>
    <property type="evidence" value="ECO:0007669"/>
    <property type="project" value="UniProtKB-SubCell"/>
</dbReference>
<sequence length="857" mass="95423">MLRSSLRNAARSQRVLRYTGAVPPHAQAPTRLAPFAPFGSEFSSFRDVRQSPALILPRYSPLLRAQTRGFAALPTKPSTTPSASAPTPAEAAALKKKVAAARRRRSKIRVQEEMLESALAKGGERRMIRVEDVEKELPKVPERAVSLLKRTPQLTVQGVKALARALQVLVTDPAAVKEWLVKMKGKVKHELDHYWLGTKLLYADVSTSTRILRRLLKGNALSRRERKQLQRTVADLLRLVPFAFFVVVPFMELLLPVALKVFPNMLPSTYKDSFQREEDMKRQLQLRVALAGFLQDTVKEIMQDTRDTEGVSEERKATASEVMNFVERAQRGEPLTSEETLQVAKLFSDELMLDNISRPQLVGMCRFMGVQPYGNDNLLRFQLRNRIRQLKKDDQDIIWEGLDSLDKEELQMACMERGMRAMGLTKAGYVRQMRQWLDLSINKNVPASLLIMSRALNITAADNLEEALATSMSSMDEEVVTEVALAAKASTEGETAEMRKLKLDSIRYQNEMIADEEKFRDEAQKKDTEAQKQAESEAAATQAATETQTEVEQVIADVIMAKAQAQTTPAAATSSGAATETKPAEEAPVVPKSIENIVSLEELSALESLAFKSLVEKERQTVSQLKQNKYDMDVEGLLAAGRIGAQAAENKTAGRMMKKLEAMLSNLEVEIEEVDRHVGDRLNILDRDSDGVLSAEELRDAVMTILRKANTQEDVEWVISHIDEDNDGKIALEELVAWIAKCRESLEATGRIALQEPTDANAEAAAAAESEKAKIEKTEKAKIKRANSRKKKEKEHTSQLLLPDPLLSSLNASVRRAGSTTSTTTVTYLCVSMLVSGSPRIVPRVHAKRWSTKAETP</sequence>
<feature type="domain" description="EF-hand" evidence="16">
    <location>
        <begin position="710"/>
        <end position="745"/>
    </location>
</feature>
<keyword evidence="13" id="KW-0175">Coiled coil</keyword>
<dbReference type="GO" id="GO:0030003">
    <property type="term" value="P:intracellular monoatomic cation homeostasis"/>
    <property type="evidence" value="ECO:0007669"/>
    <property type="project" value="TreeGrafter"/>
</dbReference>
<dbReference type="PANTHER" id="PTHR14009:SF1">
    <property type="entry name" value="MITOCHONDRIAL PROTON_CALCIUM EXCHANGER PROTEIN"/>
    <property type="match status" value="1"/>
</dbReference>
<evidence type="ECO:0000256" key="15">
    <source>
        <dbReference type="SAM" id="Phobius"/>
    </source>
</evidence>
<evidence type="ECO:0000259" key="17">
    <source>
        <dbReference type="PROSITE" id="PS51758"/>
    </source>
</evidence>
<feature type="region of interest" description="Disordered" evidence="14">
    <location>
        <begin position="769"/>
        <end position="798"/>
    </location>
</feature>
<name>A0A8T1HBU0_9STRA</name>
<dbReference type="EMBL" id="RCMV01001217">
    <property type="protein sequence ID" value="KAG3209723.1"/>
    <property type="molecule type" value="Genomic_DNA"/>
</dbReference>
<dbReference type="InterPro" id="IPR002048">
    <property type="entry name" value="EF_hand_dom"/>
</dbReference>
<keyword evidence="6" id="KW-0999">Mitochondrion inner membrane</keyword>
<feature type="compositionally biased region" description="Basic residues" evidence="14">
    <location>
        <begin position="782"/>
        <end position="793"/>
    </location>
</feature>
<dbReference type="SMART" id="SM00054">
    <property type="entry name" value="EFh"/>
    <property type="match status" value="2"/>
</dbReference>
<evidence type="ECO:0000256" key="10">
    <source>
        <dbReference type="ARBA" id="ARBA00023136"/>
    </source>
</evidence>
<dbReference type="SUPFAM" id="SSF47473">
    <property type="entry name" value="EF-hand"/>
    <property type="match status" value="1"/>
</dbReference>
<feature type="compositionally biased region" description="Low complexity" evidence="14">
    <location>
        <begin position="536"/>
        <end position="546"/>
    </location>
</feature>
<dbReference type="PROSITE" id="PS00018">
    <property type="entry name" value="EF_HAND_1"/>
    <property type="match status" value="2"/>
</dbReference>
<evidence type="ECO:0000256" key="4">
    <source>
        <dbReference type="ARBA" id="ARBA00022449"/>
    </source>
</evidence>
<evidence type="ECO:0000256" key="2">
    <source>
        <dbReference type="ARBA" id="ARBA00009584"/>
    </source>
</evidence>
<dbReference type="GO" id="GO:0005509">
    <property type="term" value="F:calcium ion binding"/>
    <property type="evidence" value="ECO:0007669"/>
    <property type="project" value="InterPro"/>
</dbReference>
<dbReference type="AlphaFoldDB" id="A0A8T1HBU0"/>
<feature type="compositionally biased region" description="Basic and acidic residues" evidence="14">
    <location>
        <begin position="522"/>
        <end position="535"/>
    </location>
</feature>
<feature type="domain" description="Letm1 RBD" evidence="17">
    <location>
        <begin position="282"/>
        <end position="477"/>
    </location>
</feature>
<evidence type="ECO:0000256" key="3">
    <source>
        <dbReference type="ARBA" id="ARBA00020557"/>
    </source>
</evidence>
<feature type="domain" description="EF-hand" evidence="16">
    <location>
        <begin position="673"/>
        <end position="708"/>
    </location>
</feature>
<keyword evidence="5 15" id="KW-0812">Transmembrane</keyword>
<comment type="similarity">
    <text evidence="2">Belongs to the LETM1 family.</text>
</comment>
<evidence type="ECO:0000256" key="14">
    <source>
        <dbReference type="SAM" id="MobiDB-lite"/>
    </source>
</evidence>
<comment type="caution">
    <text evidence="18">The sequence shown here is derived from an EMBL/GenBank/DDBJ whole genome shotgun (WGS) entry which is preliminary data.</text>
</comment>
<dbReference type="CDD" id="cd00051">
    <property type="entry name" value="EFh"/>
    <property type="match status" value="1"/>
</dbReference>
<keyword evidence="4" id="KW-0050">Antiport</keyword>
<evidence type="ECO:0000256" key="6">
    <source>
        <dbReference type="ARBA" id="ARBA00022792"/>
    </source>
</evidence>
<dbReference type="Pfam" id="PF13499">
    <property type="entry name" value="EF-hand_7"/>
    <property type="match status" value="1"/>
</dbReference>
<accession>A0A8T1HBU0</accession>
<evidence type="ECO:0000256" key="8">
    <source>
        <dbReference type="ARBA" id="ARBA00022989"/>
    </source>
</evidence>
<evidence type="ECO:0000256" key="1">
    <source>
        <dbReference type="ARBA" id="ARBA00004434"/>
    </source>
</evidence>
<dbReference type="PANTHER" id="PTHR14009">
    <property type="entry name" value="LEUCINE ZIPPER-EF-HAND CONTAINING TRANSMEMBRANE PROTEIN"/>
    <property type="match status" value="1"/>
</dbReference>
<keyword evidence="8 15" id="KW-1133">Transmembrane helix</keyword>
<evidence type="ECO:0000256" key="9">
    <source>
        <dbReference type="ARBA" id="ARBA00023128"/>
    </source>
</evidence>
<comment type="subcellular location">
    <subcellularLocation>
        <location evidence="1">Mitochondrion inner membrane</location>
        <topology evidence="1">Single-pass membrane protein</topology>
    </subcellularLocation>
</comment>
<keyword evidence="4" id="KW-0813">Transport</keyword>
<feature type="compositionally biased region" description="Basic and acidic residues" evidence="14">
    <location>
        <begin position="769"/>
        <end position="781"/>
    </location>
</feature>
<dbReference type="GO" id="GO:0043022">
    <property type="term" value="F:ribosome binding"/>
    <property type="evidence" value="ECO:0007669"/>
    <property type="project" value="InterPro"/>
</dbReference>
<evidence type="ECO:0000256" key="11">
    <source>
        <dbReference type="ARBA" id="ARBA00031360"/>
    </source>
</evidence>
<feature type="transmembrane region" description="Helical" evidence="15">
    <location>
        <begin position="236"/>
        <end position="259"/>
    </location>
</feature>
<proteinExistence type="inferred from homology"/>